<evidence type="ECO:0000313" key="2">
    <source>
        <dbReference type="EMBL" id="KPH55181.1"/>
    </source>
</evidence>
<evidence type="ECO:0000259" key="1">
    <source>
        <dbReference type="Pfam" id="PF00391"/>
    </source>
</evidence>
<comment type="caution">
    <text evidence="2">The sequence shown here is derived from an EMBL/GenBank/DDBJ whole genome shotgun (WGS) entry which is preliminary data.</text>
</comment>
<evidence type="ECO:0000313" key="3">
    <source>
        <dbReference type="Proteomes" id="UP000037997"/>
    </source>
</evidence>
<dbReference type="SUPFAM" id="SSF56059">
    <property type="entry name" value="Glutathione synthetase ATP-binding domain-like"/>
    <property type="match status" value="1"/>
</dbReference>
<dbReference type="InterPro" id="IPR051549">
    <property type="entry name" value="PEP_Utilizing_Enz"/>
</dbReference>
<dbReference type="SUPFAM" id="SSF52009">
    <property type="entry name" value="Phosphohistidine domain"/>
    <property type="match status" value="1"/>
</dbReference>
<dbReference type="Proteomes" id="UP000037997">
    <property type="component" value="Unassembled WGS sequence"/>
</dbReference>
<dbReference type="GO" id="GO:0005524">
    <property type="term" value="F:ATP binding"/>
    <property type="evidence" value="ECO:0007669"/>
    <property type="project" value="InterPro"/>
</dbReference>
<dbReference type="Gene3D" id="3.30.1490.20">
    <property type="entry name" value="ATP-grasp fold, A domain"/>
    <property type="match status" value="1"/>
</dbReference>
<protein>
    <recommendedName>
        <fullName evidence="1">PEP-utilising enzyme mobile domain-containing protein</fullName>
    </recommendedName>
</protein>
<dbReference type="GO" id="GO:0016772">
    <property type="term" value="F:transferase activity, transferring phosphorus-containing groups"/>
    <property type="evidence" value="ECO:0007669"/>
    <property type="project" value="InterPro"/>
</dbReference>
<dbReference type="InterPro" id="IPR008279">
    <property type="entry name" value="PEP-util_enz_mobile_dom"/>
</dbReference>
<dbReference type="NCBIfam" id="NF004508">
    <property type="entry name" value="PRK05849.1"/>
    <property type="match status" value="1"/>
</dbReference>
<reference evidence="2 3" key="1">
    <citation type="submission" date="2014-06" db="EMBL/GenBank/DDBJ databases">
        <title>Helicobacter pullorum isolates in fresh chicken meat - phenotypic and genotypic features.</title>
        <authorList>
            <person name="Borges V."/>
            <person name="Santos A."/>
            <person name="Correia C.B."/>
            <person name="Saraiva M."/>
            <person name="Menard A."/>
            <person name="Vieira L."/>
            <person name="Sampaio D.A."/>
            <person name="Gomes J.P."/>
            <person name="Oleastro M."/>
        </authorList>
    </citation>
    <scope>NUCLEOTIDE SEQUENCE [LARGE SCALE GENOMIC DNA]</scope>
    <source>
        <strain evidence="2 3">229334/12</strain>
    </source>
</reference>
<dbReference type="Gene3D" id="3.30.470.20">
    <property type="entry name" value="ATP-grasp fold, B domain"/>
    <property type="match status" value="1"/>
</dbReference>
<feature type="domain" description="PEP-utilising enzyme mobile" evidence="1">
    <location>
        <begin position="698"/>
        <end position="768"/>
    </location>
</feature>
<proteinExistence type="predicted"/>
<organism evidence="2 3">
    <name type="scientific">Helicobacter pullorum</name>
    <dbReference type="NCBI Taxonomy" id="35818"/>
    <lineage>
        <taxon>Bacteria</taxon>
        <taxon>Pseudomonadati</taxon>
        <taxon>Campylobacterota</taxon>
        <taxon>Epsilonproteobacteria</taxon>
        <taxon>Campylobacterales</taxon>
        <taxon>Helicobacteraceae</taxon>
        <taxon>Helicobacter</taxon>
    </lineage>
</organism>
<dbReference type="InterPro" id="IPR013815">
    <property type="entry name" value="ATP_grasp_subdomain_1"/>
</dbReference>
<dbReference type="PATRIC" id="fig|35818.11.peg.1890"/>
<dbReference type="Gene3D" id="3.50.30.10">
    <property type="entry name" value="Phosphohistidine domain"/>
    <property type="match status" value="1"/>
</dbReference>
<dbReference type="PANTHER" id="PTHR43615:SF1">
    <property type="entry name" value="PPDK_N DOMAIN-CONTAINING PROTEIN"/>
    <property type="match status" value="1"/>
</dbReference>
<dbReference type="PANTHER" id="PTHR43615">
    <property type="entry name" value="PHOSPHOENOLPYRUVATE SYNTHASE-RELATED"/>
    <property type="match status" value="1"/>
</dbReference>
<dbReference type="InterPro" id="IPR036637">
    <property type="entry name" value="Phosphohistidine_dom_sf"/>
</dbReference>
<dbReference type="EMBL" id="JNOC01000051">
    <property type="protein sequence ID" value="KPH55181.1"/>
    <property type="molecule type" value="Genomic_DNA"/>
</dbReference>
<dbReference type="Pfam" id="PF00391">
    <property type="entry name" value="PEP-utilizers"/>
    <property type="match status" value="1"/>
</dbReference>
<dbReference type="AlphaFoldDB" id="A0A0N0LSV3"/>
<accession>A0A0N0LSV3</accession>
<gene>
    <name evidence="2" type="ORF">HPU229334_09560</name>
</gene>
<name>A0A0N0LSV3_9HELI</name>
<sequence length="774" mass="88681">MQKFISKAQNLKKLQGKLKSAKILPMVITSLKQFEEKQEILRDILCFETSKVIVRSSSKSEDSKENSNAGAFLSIANVPKQEKEIVGALQRVAQSMPNLDDEILIQPMLENVLICGVAMSVNKDTLAPYYCIEYDESGKTDSITDGSAKEKINFFCHREAPLPNNSQLKSIIALLKELENIFDYPFLDVEFAIDKQGEIYCLQVRPLVIQNKINLNQSLPLEALKRLQKRFLSLQKTTADVYGKRTIFGVMPDWNPAEIIGLKPKRLALSLYKEIITDSIWAYQRDNYGYLNLRSHPLMHSFLGIPYIDVRLSFNSFIPKNLDTKIAAKLVEFYLDSLSNNPHLHDKVEFDIVFSCYDLNTPKKLQKLQKFNFNANEIKRIEFALLELTNNIIDPQKGLYLKDIEKIKKLRGIHKKIEEADLSIIDKIYWAIESCKRYGTLPFAGIARAGFVAMQMLNSLVEIGFFSREEREEFLNSLKTISKTLSCEVARLNLENKEEFLEQFGHLRAGTYNILSPRYDEAFEEYFDIKTNSNIAYKEESRQPFELDSSKMKILEDLLVEHGLKIEAKEFLGFLKCAIEGREYAKFEFTRLLSYVLVLIGKLGDYYGISKEDMAHLDIRSILSLYASLYSKNPKERFLDEIKYHKEEYQLTLALKLPILITDSSEIFSFFETRIVPNFVTQKEVNAQVALHNDREVEGKIVLIKSADPGFDYLFAKNIAGLITCYGGANSHMAIRASELGLPAAIGVGEDSFERYLQAKRIRLDCQSEQIICL</sequence>
<dbReference type="STRING" id="35818.HPU229336_03970"/>